<dbReference type="SUPFAM" id="SSF55874">
    <property type="entry name" value="ATPase domain of HSP90 chaperone/DNA topoisomerase II/histidine kinase"/>
    <property type="match status" value="1"/>
</dbReference>
<feature type="transmembrane region" description="Helical" evidence="6">
    <location>
        <begin position="211"/>
        <end position="229"/>
    </location>
</feature>
<dbReference type="PANTHER" id="PTHR43547">
    <property type="entry name" value="TWO-COMPONENT HISTIDINE KINASE"/>
    <property type="match status" value="1"/>
</dbReference>
<feature type="transmembrane region" description="Helical" evidence="6">
    <location>
        <begin position="178"/>
        <end position="199"/>
    </location>
</feature>
<keyword evidence="9" id="KW-1185">Reference proteome</keyword>
<sequence>MNRSKENSLIKRFSNNEKLEFISIEGLIMFIIYNLYFLFTKKYKLYNTINICINIAVNMGIAYICLVKISVLKNHIVEYLGVENIFICLFTILNLFLPRYIFEQVSVGYYTFFTNILYCFEFTILSLGFYFINKRINIKKAVIVYIFVGAMILILFNNIYVFNNIYIFNSNEDLNSVIIFNLLTVSLVTFFMIFSLLNYGKILSDFLLKIMYVYVFFRFFGHISTLALVKGYNEFLVISACLNLSGIYLLYRGFVSWFISDSVKSMRKNLELANKVNIELLTAIKKRNRILNDTNIMIEKSHSRYNKLIDSVYDGVFLFSEDKLEYINRTGLGLLNYINKEEILGIELDIFIENHFDFDLKEFNDREIHITDAKMKCNNLVVDLFIVYVDENSKLIYIHDVTELNKTKIMRNKLEKYLREEELKNQFFSNVSHELRTPINLIYSAIQLNEIYLKQENIDSIKKNNKIIKQNSLRLIRTINNFIDTNRISEGYLKPDFKNYNIVEVVENISIACNKYINKAGINLIFDSEFEEIYVKCDKDMIERIILNIISNSVKYGKKGGEIQVYISVKYSNVIINVQNNGYRIEEDTIPYVFDKFTKINKSLNRLKEGSGLGLFLSKALIELQGGKIDLTSGEEGNLFTINFPITKQEYDTELQYCIEMNNIEEKVDVEFSDIYME</sequence>
<feature type="transmembrane region" description="Helical" evidence="6">
    <location>
        <begin position="144"/>
        <end position="166"/>
    </location>
</feature>
<dbReference type="SUPFAM" id="SSF47384">
    <property type="entry name" value="Homodimeric domain of signal transducing histidine kinase"/>
    <property type="match status" value="1"/>
</dbReference>
<keyword evidence="5" id="KW-0902">Two-component regulatory system</keyword>
<evidence type="ECO:0000256" key="5">
    <source>
        <dbReference type="ARBA" id="ARBA00023012"/>
    </source>
</evidence>
<dbReference type="Gene3D" id="3.30.565.10">
    <property type="entry name" value="Histidine kinase-like ATPase, C-terminal domain"/>
    <property type="match status" value="1"/>
</dbReference>
<dbReference type="Pfam" id="PF02518">
    <property type="entry name" value="HATPase_c"/>
    <property type="match status" value="1"/>
</dbReference>
<dbReference type="PROSITE" id="PS50109">
    <property type="entry name" value="HIS_KIN"/>
    <property type="match status" value="1"/>
</dbReference>
<feature type="transmembrane region" description="Helical" evidence="6">
    <location>
        <begin position="109"/>
        <end position="132"/>
    </location>
</feature>
<dbReference type="Gene3D" id="1.10.287.130">
    <property type="match status" value="1"/>
</dbReference>
<dbReference type="EMBL" id="JAHXPT010000021">
    <property type="protein sequence ID" value="MBW6411851.1"/>
    <property type="molecule type" value="Genomic_DNA"/>
</dbReference>
<keyword evidence="6" id="KW-0812">Transmembrane</keyword>
<keyword evidence="4 8" id="KW-0808">Transferase</keyword>
<evidence type="ECO:0000259" key="7">
    <source>
        <dbReference type="PROSITE" id="PS50109"/>
    </source>
</evidence>
<evidence type="ECO:0000256" key="2">
    <source>
        <dbReference type="ARBA" id="ARBA00012438"/>
    </source>
</evidence>
<dbReference type="EC" id="2.7.13.3" evidence="2"/>
<organism evidence="8 9">
    <name type="scientific">Clostridium weizhouense</name>
    <dbReference type="NCBI Taxonomy" id="2859781"/>
    <lineage>
        <taxon>Bacteria</taxon>
        <taxon>Bacillati</taxon>
        <taxon>Bacillota</taxon>
        <taxon>Clostridia</taxon>
        <taxon>Eubacteriales</taxon>
        <taxon>Clostridiaceae</taxon>
        <taxon>Clostridium</taxon>
    </lineage>
</organism>
<keyword evidence="4 8" id="KW-0418">Kinase</keyword>
<dbReference type="InterPro" id="IPR036890">
    <property type="entry name" value="HATPase_C_sf"/>
</dbReference>
<dbReference type="RefSeq" id="WP_219781315.1">
    <property type="nucleotide sequence ID" value="NZ_JAHXPT010000021.1"/>
</dbReference>
<keyword evidence="3" id="KW-0597">Phosphoprotein</keyword>
<comment type="caution">
    <text evidence="8">The sequence shown here is derived from an EMBL/GenBank/DDBJ whole genome shotgun (WGS) entry which is preliminary data.</text>
</comment>
<keyword evidence="6" id="KW-1133">Transmembrane helix</keyword>
<dbReference type="SMART" id="SM00387">
    <property type="entry name" value="HATPase_c"/>
    <property type="match status" value="1"/>
</dbReference>
<name>A0ABS7ATQ6_9CLOT</name>
<evidence type="ECO:0000313" key="9">
    <source>
        <dbReference type="Proteomes" id="UP001519921"/>
    </source>
</evidence>
<dbReference type="Proteomes" id="UP001519921">
    <property type="component" value="Unassembled WGS sequence"/>
</dbReference>
<dbReference type="InterPro" id="IPR003594">
    <property type="entry name" value="HATPase_dom"/>
</dbReference>
<dbReference type="InterPro" id="IPR036097">
    <property type="entry name" value="HisK_dim/P_sf"/>
</dbReference>
<dbReference type="SMART" id="SM00388">
    <property type="entry name" value="HisKA"/>
    <property type="match status" value="1"/>
</dbReference>
<protein>
    <recommendedName>
        <fullName evidence="2">histidine kinase</fullName>
        <ecNumber evidence="2">2.7.13.3</ecNumber>
    </recommendedName>
</protein>
<feature type="domain" description="Histidine kinase" evidence="7">
    <location>
        <begin position="430"/>
        <end position="648"/>
    </location>
</feature>
<dbReference type="GO" id="GO:0016301">
    <property type="term" value="F:kinase activity"/>
    <property type="evidence" value="ECO:0007669"/>
    <property type="project" value="UniProtKB-KW"/>
</dbReference>
<proteinExistence type="predicted"/>
<dbReference type="PRINTS" id="PR00344">
    <property type="entry name" value="BCTRLSENSOR"/>
</dbReference>
<dbReference type="InterPro" id="IPR003661">
    <property type="entry name" value="HisK_dim/P_dom"/>
</dbReference>
<evidence type="ECO:0000256" key="1">
    <source>
        <dbReference type="ARBA" id="ARBA00000085"/>
    </source>
</evidence>
<keyword evidence="6" id="KW-0472">Membrane</keyword>
<feature type="transmembrane region" description="Helical" evidence="6">
    <location>
        <begin position="21"/>
        <end position="39"/>
    </location>
</feature>
<gene>
    <name evidence="8" type="ORF">KYD98_17350</name>
</gene>
<dbReference type="Pfam" id="PF00512">
    <property type="entry name" value="HisKA"/>
    <property type="match status" value="1"/>
</dbReference>
<dbReference type="CDD" id="cd00082">
    <property type="entry name" value="HisKA"/>
    <property type="match status" value="1"/>
</dbReference>
<accession>A0ABS7ATQ6</accession>
<evidence type="ECO:0000256" key="6">
    <source>
        <dbReference type="SAM" id="Phobius"/>
    </source>
</evidence>
<dbReference type="PANTHER" id="PTHR43547:SF2">
    <property type="entry name" value="HYBRID SIGNAL TRANSDUCTION HISTIDINE KINASE C"/>
    <property type="match status" value="1"/>
</dbReference>
<dbReference type="InterPro" id="IPR004358">
    <property type="entry name" value="Sig_transdc_His_kin-like_C"/>
</dbReference>
<dbReference type="InterPro" id="IPR005467">
    <property type="entry name" value="His_kinase_dom"/>
</dbReference>
<evidence type="ECO:0000256" key="4">
    <source>
        <dbReference type="ARBA" id="ARBA00022777"/>
    </source>
</evidence>
<evidence type="ECO:0000313" key="8">
    <source>
        <dbReference type="EMBL" id="MBW6411851.1"/>
    </source>
</evidence>
<feature type="transmembrane region" description="Helical" evidence="6">
    <location>
        <begin position="79"/>
        <end position="97"/>
    </location>
</feature>
<comment type="catalytic activity">
    <reaction evidence="1">
        <text>ATP + protein L-histidine = ADP + protein N-phospho-L-histidine.</text>
        <dbReference type="EC" id="2.7.13.3"/>
    </reaction>
</comment>
<evidence type="ECO:0000256" key="3">
    <source>
        <dbReference type="ARBA" id="ARBA00022553"/>
    </source>
</evidence>
<reference evidence="8 9" key="1">
    <citation type="submission" date="2021-07" db="EMBL/GenBank/DDBJ databases">
        <title>Clostridium weizhouense sp. nov., an anaerobic bacterium isolated from activated sludge of Petroleum wastewater.</title>
        <authorList>
            <person name="Li Q."/>
        </authorList>
    </citation>
    <scope>NUCLEOTIDE SEQUENCE [LARGE SCALE GENOMIC DNA]</scope>
    <source>
        <strain evidence="8 9">YB-6</strain>
    </source>
</reference>
<feature type="transmembrane region" description="Helical" evidence="6">
    <location>
        <begin position="45"/>
        <end position="67"/>
    </location>
</feature>